<feature type="binding site" evidence="10">
    <location>
        <position position="201"/>
    </location>
    <ligand>
        <name>[4Fe-4S] cluster</name>
        <dbReference type="ChEBI" id="CHEBI:49883"/>
        <label>2</label>
    </ligand>
</feature>
<evidence type="ECO:0000256" key="1">
    <source>
        <dbReference type="ARBA" id="ARBA00022448"/>
    </source>
</evidence>
<keyword evidence="8 10" id="KW-0411">Iron-sulfur</keyword>
<comment type="similarity">
    <text evidence="10">Belongs to the 4Fe4S bacterial-type ferredoxin family. RnfB subfamily.</text>
</comment>
<dbReference type="Pfam" id="PF04060">
    <property type="entry name" value="FeS"/>
    <property type="match status" value="1"/>
</dbReference>
<evidence type="ECO:0000313" key="14">
    <source>
        <dbReference type="EMBL" id="RDH80913.1"/>
    </source>
</evidence>
<keyword evidence="10" id="KW-1003">Cell membrane</keyword>
<feature type="binding site" evidence="10">
    <location>
        <position position="194"/>
    </location>
    <ligand>
        <name>[4Fe-4S] cluster</name>
        <dbReference type="ChEBI" id="CHEBI:49883"/>
        <label>3</label>
    </ligand>
</feature>
<dbReference type="PROSITE" id="PS00198">
    <property type="entry name" value="4FE4S_FER_1"/>
    <property type="match status" value="1"/>
</dbReference>
<dbReference type="PROSITE" id="PS51656">
    <property type="entry name" value="4FE4S"/>
    <property type="match status" value="1"/>
</dbReference>
<feature type="binding site" evidence="10">
    <location>
        <position position="197"/>
    </location>
    <ligand>
        <name>[4Fe-4S] cluster</name>
        <dbReference type="ChEBI" id="CHEBI:49883"/>
        <label>3</label>
    </ligand>
</feature>
<evidence type="ECO:0000259" key="13">
    <source>
        <dbReference type="PROSITE" id="PS51656"/>
    </source>
</evidence>
<keyword evidence="9 10" id="KW-0472">Membrane</keyword>
<dbReference type="InterPro" id="IPR050395">
    <property type="entry name" value="4Fe4S_Ferredoxin_RnfB"/>
</dbReference>
<keyword evidence="11" id="KW-0812">Transmembrane</keyword>
<dbReference type="HAMAP" id="MF_00463">
    <property type="entry name" value="RsxB_RnfB"/>
    <property type="match status" value="1"/>
</dbReference>
<comment type="subcellular location">
    <subcellularLocation>
        <location evidence="10">Cell inner membrane</location>
    </subcellularLocation>
</comment>
<feature type="binding site" evidence="10">
    <location>
        <position position="167"/>
    </location>
    <ligand>
        <name>[4Fe-4S] cluster</name>
        <dbReference type="ChEBI" id="CHEBI:49883"/>
        <label>2</label>
    </ligand>
</feature>
<proteinExistence type="inferred from homology"/>
<sequence>MILYPLSCFHECENPSVSETLSNFLIAPAIMTGIALFFGVVLAVAYKFLKVEEDPRISTTEDLLPGTNCGACGEPGCLPFAEALVDGSVQPSGCTVADENTIDAIADFLGVDAGQADKQVARLKCAGGKSQAFQIAEYDGFESCRAAATVSGGGKGCSWGCLGLADCEVSCDFDAIHMNANGLPTVDVDKCTACEDCVEACPKDLFEIMPLSQKLYVQCNNPLEGDAVTVLCSVGCDACGKCAADASPGLIEMRNNLPAIDLDSGAPMTEIAIKRCPTNAIQWLEEGQFTRQPSEQAESEKRYAQLH</sequence>
<keyword evidence="4 10" id="KW-0677">Repeat</keyword>
<dbReference type="PROSITE" id="PS51379">
    <property type="entry name" value="4FE4S_FER_2"/>
    <property type="match status" value="1"/>
</dbReference>
<keyword evidence="5 10" id="KW-1278">Translocase</keyword>
<protein>
    <recommendedName>
        <fullName evidence="10">Ion-translocating oxidoreductase complex subunit B</fullName>
        <ecNumber evidence="10">7.-.-.-</ecNumber>
    </recommendedName>
    <alternativeName>
        <fullName evidence="10">Rnf electron transport complex subunit B</fullName>
    </alternativeName>
</protein>
<keyword evidence="2 10" id="KW-0004">4Fe-4S</keyword>
<dbReference type="PANTHER" id="PTHR43560">
    <property type="entry name" value="ION-TRANSLOCATING OXIDOREDUCTASE COMPLEX SUBUNIT B"/>
    <property type="match status" value="1"/>
</dbReference>
<dbReference type="PANTHER" id="PTHR43560:SF1">
    <property type="entry name" value="ION-TRANSLOCATING OXIDOREDUCTASE COMPLEX SUBUNIT B"/>
    <property type="match status" value="1"/>
</dbReference>
<feature type="binding site" evidence="10">
    <location>
        <position position="161"/>
    </location>
    <ligand>
        <name>[4Fe-4S] cluster</name>
        <dbReference type="ChEBI" id="CHEBI:49883"/>
        <label>2</label>
    </ligand>
</feature>
<keyword evidence="1 10" id="KW-0813">Transport</keyword>
<evidence type="ECO:0000256" key="9">
    <source>
        <dbReference type="ARBA" id="ARBA00023136"/>
    </source>
</evidence>
<keyword evidence="11" id="KW-1133">Transmembrane helix</keyword>
<comment type="cofactor">
    <cofactor evidence="10">
        <name>[4Fe-4S] cluster</name>
        <dbReference type="ChEBI" id="CHEBI:49883"/>
    </cofactor>
    <text evidence="10">Binds 3 [4Fe-4S] clusters.</text>
</comment>
<keyword evidence="10" id="KW-0997">Cell inner membrane</keyword>
<comment type="caution">
    <text evidence="10">Lacks conserved residue(s) required for the propagation of feature annotation.</text>
</comment>
<evidence type="ECO:0000256" key="2">
    <source>
        <dbReference type="ARBA" id="ARBA00022485"/>
    </source>
</evidence>
<evidence type="ECO:0000256" key="8">
    <source>
        <dbReference type="ARBA" id="ARBA00023014"/>
    </source>
</evidence>
<gene>
    <name evidence="10" type="primary">rnfB</name>
    <name evidence="14" type="ORF">DIZ78_17805</name>
</gene>
<dbReference type="InterPro" id="IPR010207">
    <property type="entry name" value="Elect_transpt_cplx_RnfB/RsxB"/>
</dbReference>
<keyword evidence="15" id="KW-1185">Reference proteome</keyword>
<dbReference type="Proteomes" id="UP000254771">
    <property type="component" value="Unassembled WGS sequence"/>
</dbReference>
<dbReference type="GO" id="GO:0005886">
    <property type="term" value="C:plasma membrane"/>
    <property type="evidence" value="ECO:0007669"/>
    <property type="project" value="UniProtKB-SubCell"/>
</dbReference>
<feature type="binding site" evidence="10">
    <location>
        <position position="77"/>
    </location>
    <ligand>
        <name>[4Fe-4S] cluster</name>
        <dbReference type="ChEBI" id="CHEBI:49883"/>
        <label>1</label>
    </ligand>
</feature>
<evidence type="ECO:0000256" key="10">
    <source>
        <dbReference type="HAMAP-Rule" id="MF_00463"/>
    </source>
</evidence>
<feature type="domain" description="4Fe-4S ferredoxin-type" evidence="12">
    <location>
        <begin position="182"/>
        <end position="211"/>
    </location>
</feature>
<evidence type="ECO:0000256" key="3">
    <source>
        <dbReference type="ARBA" id="ARBA00022723"/>
    </source>
</evidence>
<evidence type="ECO:0000313" key="15">
    <source>
        <dbReference type="Proteomes" id="UP000254771"/>
    </source>
</evidence>
<feature type="binding site" evidence="10">
    <location>
        <position position="171"/>
    </location>
    <ligand>
        <name>[4Fe-4S] cluster</name>
        <dbReference type="ChEBI" id="CHEBI:49883"/>
        <label>3</label>
    </ligand>
</feature>
<dbReference type="GO" id="GO:0046872">
    <property type="term" value="F:metal ion binding"/>
    <property type="evidence" value="ECO:0007669"/>
    <property type="project" value="UniProtKB-KW"/>
</dbReference>
<evidence type="ECO:0000256" key="5">
    <source>
        <dbReference type="ARBA" id="ARBA00022967"/>
    </source>
</evidence>
<dbReference type="EC" id="7.-.-.-" evidence="10"/>
<keyword evidence="6 10" id="KW-0249">Electron transport</keyword>
<keyword evidence="3 10" id="KW-0479">Metal-binding</keyword>
<evidence type="ECO:0000256" key="11">
    <source>
        <dbReference type="SAM" id="Phobius"/>
    </source>
</evidence>
<dbReference type="GO" id="GO:0022900">
    <property type="term" value="P:electron transport chain"/>
    <property type="evidence" value="ECO:0007669"/>
    <property type="project" value="UniProtKB-UniRule"/>
</dbReference>
<organism evidence="14 15">
    <name type="scientific">endosymbiont of Escarpia spicata</name>
    <dbReference type="NCBI Taxonomy" id="2200908"/>
    <lineage>
        <taxon>Bacteria</taxon>
        <taxon>Pseudomonadati</taxon>
        <taxon>Pseudomonadota</taxon>
        <taxon>Gammaproteobacteria</taxon>
        <taxon>sulfur-oxidizing symbionts</taxon>
    </lineage>
</organism>
<dbReference type="InterPro" id="IPR007202">
    <property type="entry name" value="4Fe-4S_dom"/>
</dbReference>
<feature type="transmembrane region" description="Helical" evidence="11">
    <location>
        <begin position="24"/>
        <end position="46"/>
    </location>
</feature>
<comment type="caution">
    <text evidence="14">The sequence shown here is derived from an EMBL/GenBank/DDBJ whole genome shotgun (WGS) entry which is preliminary data.</text>
</comment>
<feature type="domain" description="4Fe-4S" evidence="13">
    <location>
        <begin position="52"/>
        <end position="111"/>
    </location>
</feature>
<feature type="binding site" evidence="10">
    <location>
        <position position="94"/>
    </location>
    <ligand>
        <name>[4Fe-4S] cluster</name>
        <dbReference type="ChEBI" id="CHEBI:49883"/>
        <label>1</label>
    </ligand>
</feature>
<dbReference type="Gene3D" id="3.30.70.20">
    <property type="match status" value="1"/>
</dbReference>
<feature type="region of interest" description="Hydrophobic" evidence="10">
    <location>
        <begin position="1"/>
        <end position="46"/>
    </location>
</feature>
<dbReference type="GO" id="GO:0051539">
    <property type="term" value="F:4 iron, 4 sulfur cluster binding"/>
    <property type="evidence" value="ECO:0007669"/>
    <property type="project" value="UniProtKB-UniRule"/>
</dbReference>
<feature type="binding site" evidence="10">
    <location>
        <position position="191"/>
    </location>
    <ligand>
        <name>[4Fe-4S] cluster</name>
        <dbReference type="ChEBI" id="CHEBI:49883"/>
        <label>3</label>
    </ligand>
</feature>
<feature type="binding site" evidence="10">
    <location>
        <position position="72"/>
    </location>
    <ligand>
        <name>[4Fe-4S] cluster</name>
        <dbReference type="ChEBI" id="CHEBI:49883"/>
        <label>1</label>
    </ligand>
</feature>
<evidence type="ECO:0000259" key="12">
    <source>
        <dbReference type="PROSITE" id="PS51379"/>
    </source>
</evidence>
<evidence type="ECO:0000256" key="7">
    <source>
        <dbReference type="ARBA" id="ARBA00023004"/>
    </source>
</evidence>
<dbReference type="NCBIfam" id="TIGR01944">
    <property type="entry name" value="rnfB"/>
    <property type="match status" value="1"/>
</dbReference>
<evidence type="ECO:0000256" key="4">
    <source>
        <dbReference type="ARBA" id="ARBA00022737"/>
    </source>
</evidence>
<dbReference type="SUPFAM" id="SSF54862">
    <property type="entry name" value="4Fe-4S ferredoxins"/>
    <property type="match status" value="1"/>
</dbReference>
<feature type="binding site" evidence="10">
    <location>
        <position position="157"/>
    </location>
    <ligand>
        <name>[4Fe-4S] cluster</name>
        <dbReference type="ChEBI" id="CHEBI:49883"/>
        <label>2</label>
    </ligand>
</feature>
<dbReference type="GO" id="GO:0009055">
    <property type="term" value="F:electron transfer activity"/>
    <property type="evidence" value="ECO:0007669"/>
    <property type="project" value="InterPro"/>
</dbReference>
<feature type="binding site" evidence="10">
    <location>
        <position position="69"/>
    </location>
    <ligand>
        <name>[4Fe-4S] cluster</name>
        <dbReference type="ChEBI" id="CHEBI:49883"/>
        <label>1</label>
    </ligand>
</feature>
<dbReference type="EMBL" id="QFXE01000023">
    <property type="protein sequence ID" value="RDH80913.1"/>
    <property type="molecule type" value="Genomic_DNA"/>
</dbReference>
<comment type="function">
    <text evidence="10">Part of a membrane-bound complex that couples electron transfer with translocation of ions across the membrane.</text>
</comment>
<keyword evidence="7 10" id="KW-0408">Iron</keyword>
<dbReference type="Gene3D" id="1.10.15.40">
    <property type="entry name" value="Electron transport complex subunit B, putative Fe-S cluster"/>
    <property type="match status" value="1"/>
</dbReference>
<dbReference type="AlphaFoldDB" id="A0A370D7G6"/>
<dbReference type="Pfam" id="PF00037">
    <property type="entry name" value="Fer4"/>
    <property type="match status" value="1"/>
</dbReference>
<evidence type="ECO:0000256" key="6">
    <source>
        <dbReference type="ARBA" id="ARBA00022982"/>
    </source>
</evidence>
<reference evidence="14 15" key="1">
    <citation type="journal article" date="2018" name="ISME J.">
        <title>Endosymbiont genomes yield clues of tubeworm success.</title>
        <authorList>
            <person name="Li Y."/>
            <person name="Liles M.R."/>
            <person name="Halanych K.M."/>
        </authorList>
    </citation>
    <scope>NUCLEOTIDE SEQUENCE [LARGE SCALE GENOMIC DNA]</scope>
    <source>
        <strain evidence="14">A1462</strain>
    </source>
</reference>
<name>A0A370D7G6_9GAMM</name>
<dbReference type="InterPro" id="IPR017900">
    <property type="entry name" value="4Fe4S_Fe_S_CS"/>
</dbReference>
<comment type="subunit">
    <text evidence="10">The complex is composed of six subunits: RnfA, RnfB, RnfC, RnfD, RnfE and RnfG.</text>
</comment>
<accession>A0A370D7G6</accession>
<dbReference type="InterPro" id="IPR017896">
    <property type="entry name" value="4Fe4S_Fe-S-bd"/>
</dbReference>